<dbReference type="Pfam" id="PF07080">
    <property type="entry name" value="DUF1348"/>
    <property type="match status" value="1"/>
</dbReference>
<proteinExistence type="predicted"/>
<reference evidence="1" key="1">
    <citation type="submission" date="2016-10" db="EMBL/GenBank/DDBJ databases">
        <authorList>
            <person name="de Groot N.N."/>
        </authorList>
    </citation>
    <scope>NUCLEOTIDE SEQUENCE</scope>
</reference>
<dbReference type="PANTHER" id="PTHR31757:SF0">
    <property type="entry name" value="SLL0781 PROTEIN"/>
    <property type="match status" value="1"/>
</dbReference>
<protein>
    <submittedName>
        <fullName evidence="1">COGs COG3558</fullName>
    </submittedName>
</protein>
<organism evidence="1">
    <name type="scientific">hydrothermal vent metagenome</name>
    <dbReference type="NCBI Taxonomy" id="652676"/>
    <lineage>
        <taxon>unclassified sequences</taxon>
        <taxon>metagenomes</taxon>
        <taxon>ecological metagenomes</taxon>
    </lineage>
</organism>
<evidence type="ECO:0000313" key="1">
    <source>
        <dbReference type="EMBL" id="SFV66812.1"/>
    </source>
</evidence>
<sequence length="157" mass="18517">MNQENKLPLPPFSTDTAIQKVKMAENAWNNKDANKISMAYTADSTWRNRDLFINGRDEIVSFLQKKFKKETEYKLVKELWAFTGHRIAVRFVYEWLDSNGQWYRSYGNENWEFNPQGLMAQRHASINDKKIAESDRKFLWEGNLRPENYASLSDLGL</sequence>
<name>A0A1W1CM83_9ZZZZ</name>
<accession>A0A1W1CM83</accession>
<dbReference type="InterPro" id="IPR009783">
    <property type="entry name" value="DUF1348"/>
</dbReference>
<dbReference type="SUPFAM" id="SSF54427">
    <property type="entry name" value="NTF2-like"/>
    <property type="match status" value="1"/>
</dbReference>
<dbReference type="Gene3D" id="3.10.450.50">
    <property type="match status" value="1"/>
</dbReference>
<dbReference type="PANTHER" id="PTHR31757">
    <property type="entry name" value="SLL0781 PROTEIN"/>
    <property type="match status" value="1"/>
</dbReference>
<gene>
    <name evidence="1" type="ORF">MNB_SM-4-1251</name>
</gene>
<dbReference type="EMBL" id="FPHF01000092">
    <property type="protein sequence ID" value="SFV66812.1"/>
    <property type="molecule type" value="Genomic_DNA"/>
</dbReference>
<dbReference type="AlphaFoldDB" id="A0A1W1CM83"/>
<dbReference type="InterPro" id="IPR032710">
    <property type="entry name" value="NTF2-like_dom_sf"/>
</dbReference>